<feature type="transmembrane region" description="Helical" evidence="7">
    <location>
        <begin position="34"/>
        <end position="51"/>
    </location>
</feature>
<dbReference type="CDD" id="cd06530">
    <property type="entry name" value="S26_SPase_I"/>
    <property type="match status" value="1"/>
</dbReference>
<evidence type="ECO:0000256" key="2">
    <source>
        <dbReference type="ARBA" id="ARBA00004401"/>
    </source>
</evidence>
<feature type="active site" evidence="6">
    <location>
        <position position="180"/>
    </location>
</feature>
<evidence type="ECO:0000256" key="6">
    <source>
        <dbReference type="PIRSR" id="PIRSR600223-1"/>
    </source>
</evidence>
<dbReference type="PANTHER" id="PTHR43390">
    <property type="entry name" value="SIGNAL PEPTIDASE I"/>
    <property type="match status" value="1"/>
</dbReference>
<dbReference type="SUPFAM" id="SSF51306">
    <property type="entry name" value="LexA/Signal peptidase"/>
    <property type="match status" value="1"/>
</dbReference>
<dbReference type="Proteomes" id="UP000514720">
    <property type="component" value="Chromosome"/>
</dbReference>
<evidence type="ECO:0000259" key="8">
    <source>
        <dbReference type="Pfam" id="PF10502"/>
    </source>
</evidence>
<comment type="caution">
    <text evidence="7">Lacks conserved residue(s) required for the propagation of feature annotation.</text>
</comment>
<keyword evidence="10" id="KW-1185">Reference proteome</keyword>
<proteinExistence type="inferred from homology"/>
<dbReference type="InterPro" id="IPR036286">
    <property type="entry name" value="LexA/Signal_pep-like_sf"/>
</dbReference>
<keyword evidence="7" id="KW-0645">Protease</keyword>
<dbReference type="NCBIfam" id="TIGR02227">
    <property type="entry name" value="sigpep_I_bact"/>
    <property type="match status" value="1"/>
</dbReference>
<comment type="subcellular location">
    <subcellularLocation>
        <location evidence="2">Cell membrane</location>
        <topology evidence="2">Single-pass type II membrane protein</topology>
    </subcellularLocation>
    <subcellularLocation>
        <location evidence="7">Membrane</location>
        <topology evidence="7">Single-pass type II membrane protein</topology>
    </subcellularLocation>
</comment>
<organism evidence="9 10">
    <name type="scientific">Candidatus Xianfuyuplasma coldseepsis</name>
    <dbReference type="NCBI Taxonomy" id="2782163"/>
    <lineage>
        <taxon>Bacteria</taxon>
        <taxon>Bacillati</taxon>
        <taxon>Mycoplasmatota</taxon>
        <taxon>Mollicutes</taxon>
        <taxon>Candidatus Izemoplasmatales</taxon>
        <taxon>Candidatus Izemoplasmataceae</taxon>
        <taxon>Candidatus Xianfuyuplasma</taxon>
    </lineage>
</organism>
<evidence type="ECO:0000256" key="1">
    <source>
        <dbReference type="ARBA" id="ARBA00000677"/>
    </source>
</evidence>
<sequence>MHDEEDMIPTLDEEESIDQIENYTLQTTSARSSLLRRAPFIIGMTVLYFVLRQLDHNFVFNPVNADIFLLLIIVAFVTSIFALSLVVQTKQEELHKKQLYRLFKRTNDVLDFLSVIPTLMVLFTLANMFFISFSPISGSSMEPNYHDNEAVIFTHFNVSYERYDVVILYVEEYQDPYLIKRIIGLPGETVLIDNNEVYIDGELLPQTFIDQDTVKTYCYNSDDIDTCEFTVTDNSYFVLGDNRDGKAVVGEISGYSRDSREFGVVPYEDLFGKVILSFKDYNLLN</sequence>
<dbReference type="Pfam" id="PF10502">
    <property type="entry name" value="Peptidase_S26"/>
    <property type="match status" value="1"/>
</dbReference>
<evidence type="ECO:0000256" key="5">
    <source>
        <dbReference type="ARBA" id="ARBA00022801"/>
    </source>
</evidence>
<name>A0A7L7KRQ5_9MOLU</name>
<dbReference type="GO" id="GO:0004252">
    <property type="term" value="F:serine-type endopeptidase activity"/>
    <property type="evidence" value="ECO:0007669"/>
    <property type="project" value="InterPro"/>
</dbReference>
<keyword evidence="7" id="KW-0812">Transmembrane</keyword>
<protein>
    <recommendedName>
        <fullName evidence="4 7">Signal peptidase I</fullName>
        <ecNumber evidence="4 7">3.4.21.89</ecNumber>
    </recommendedName>
</protein>
<evidence type="ECO:0000313" key="9">
    <source>
        <dbReference type="EMBL" id="QMS85413.1"/>
    </source>
</evidence>
<dbReference type="PROSITE" id="PS00760">
    <property type="entry name" value="SPASE_I_2"/>
    <property type="match status" value="1"/>
</dbReference>
<dbReference type="KEGG" id="xcl:G4Z02_06475"/>
<dbReference type="EC" id="3.4.21.89" evidence="4 7"/>
<evidence type="ECO:0000256" key="7">
    <source>
        <dbReference type="RuleBase" id="RU362042"/>
    </source>
</evidence>
<dbReference type="GO" id="GO:0006465">
    <property type="term" value="P:signal peptide processing"/>
    <property type="evidence" value="ECO:0007669"/>
    <property type="project" value="InterPro"/>
</dbReference>
<reference evidence="9 10" key="1">
    <citation type="submission" date="2020-02" db="EMBL/GenBank/DDBJ databases">
        <authorList>
            <person name="Zheng R.K."/>
            <person name="Sun C.M."/>
        </authorList>
    </citation>
    <scope>NUCLEOTIDE SEQUENCE [LARGE SCALE GENOMIC DNA]</scope>
    <source>
        <strain evidence="10">zrk13</strain>
    </source>
</reference>
<dbReference type="InterPro" id="IPR000223">
    <property type="entry name" value="Pept_S26A_signal_pept_1"/>
</dbReference>
<feature type="active site" evidence="6">
    <location>
        <position position="140"/>
    </location>
</feature>
<evidence type="ECO:0000313" key="10">
    <source>
        <dbReference type="Proteomes" id="UP000514720"/>
    </source>
</evidence>
<dbReference type="InterPro" id="IPR019533">
    <property type="entry name" value="Peptidase_S26"/>
</dbReference>
<keyword evidence="7" id="KW-1133">Transmembrane helix</keyword>
<dbReference type="AlphaFoldDB" id="A0A7L7KRQ5"/>
<comment type="similarity">
    <text evidence="3 7">Belongs to the peptidase S26 family.</text>
</comment>
<feature type="transmembrane region" description="Helical" evidence="7">
    <location>
        <begin position="109"/>
        <end position="133"/>
    </location>
</feature>
<keyword evidence="7" id="KW-0472">Membrane</keyword>
<dbReference type="GO" id="GO:0009003">
    <property type="term" value="F:signal peptidase activity"/>
    <property type="evidence" value="ECO:0007669"/>
    <property type="project" value="UniProtKB-EC"/>
</dbReference>
<dbReference type="InterPro" id="IPR019757">
    <property type="entry name" value="Pept_S26A_signal_pept_1_Lys-AS"/>
</dbReference>
<dbReference type="PRINTS" id="PR00727">
    <property type="entry name" value="LEADERPTASE"/>
</dbReference>
<comment type="catalytic activity">
    <reaction evidence="1 7">
        <text>Cleavage of hydrophobic, N-terminal signal or leader sequences from secreted and periplasmic proteins.</text>
        <dbReference type="EC" id="3.4.21.89"/>
    </reaction>
</comment>
<dbReference type="Gene3D" id="2.10.109.10">
    <property type="entry name" value="Umud Fragment, subunit A"/>
    <property type="match status" value="1"/>
</dbReference>
<feature type="domain" description="Peptidase S26" evidence="8">
    <location>
        <begin position="112"/>
        <end position="277"/>
    </location>
</feature>
<gene>
    <name evidence="9" type="primary">lepB</name>
    <name evidence="9" type="ORF">G4Z02_06475</name>
</gene>
<accession>A0A7L7KRQ5</accession>
<evidence type="ECO:0000256" key="3">
    <source>
        <dbReference type="ARBA" id="ARBA00009370"/>
    </source>
</evidence>
<dbReference type="GO" id="GO:0005886">
    <property type="term" value="C:plasma membrane"/>
    <property type="evidence" value="ECO:0007669"/>
    <property type="project" value="UniProtKB-SubCell"/>
</dbReference>
<keyword evidence="5 7" id="KW-0378">Hydrolase</keyword>
<dbReference type="PANTHER" id="PTHR43390:SF1">
    <property type="entry name" value="CHLOROPLAST PROCESSING PEPTIDASE"/>
    <property type="match status" value="1"/>
</dbReference>
<dbReference type="RefSeq" id="WP_258877207.1">
    <property type="nucleotide sequence ID" value="NZ_CP048914.1"/>
</dbReference>
<dbReference type="EMBL" id="CP048914">
    <property type="protein sequence ID" value="QMS85413.1"/>
    <property type="molecule type" value="Genomic_DNA"/>
</dbReference>
<feature type="transmembrane region" description="Helical" evidence="7">
    <location>
        <begin position="67"/>
        <end position="88"/>
    </location>
</feature>
<evidence type="ECO:0000256" key="4">
    <source>
        <dbReference type="ARBA" id="ARBA00013208"/>
    </source>
</evidence>